<organism evidence="8">
    <name type="scientific">termite gut metagenome</name>
    <dbReference type="NCBI Taxonomy" id="433724"/>
    <lineage>
        <taxon>unclassified sequences</taxon>
        <taxon>metagenomes</taxon>
        <taxon>organismal metagenomes</taxon>
    </lineage>
</organism>
<feature type="transmembrane region" description="Helical" evidence="6">
    <location>
        <begin position="922"/>
        <end position="945"/>
    </location>
</feature>
<feature type="transmembrane region" description="Helical" evidence="6">
    <location>
        <begin position="678"/>
        <end position="697"/>
    </location>
</feature>
<feature type="transmembrane region" description="Helical" evidence="6">
    <location>
        <begin position="1006"/>
        <end position="1026"/>
    </location>
</feature>
<dbReference type="GO" id="GO:0005886">
    <property type="term" value="C:plasma membrane"/>
    <property type="evidence" value="ECO:0007669"/>
    <property type="project" value="UniProtKB-SubCell"/>
</dbReference>
<dbReference type="PANTHER" id="PTHR43738">
    <property type="entry name" value="ABC TRANSPORTER, MEMBRANE PROTEIN"/>
    <property type="match status" value="1"/>
</dbReference>
<dbReference type="PANTHER" id="PTHR43738:SF2">
    <property type="entry name" value="ABC TRANSPORTER PERMEASE"/>
    <property type="match status" value="1"/>
</dbReference>
<evidence type="ECO:0000259" key="7">
    <source>
        <dbReference type="Pfam" id="PF02687"/>
    </source>
</evidence>
<protein>
    <recommendedName>
        <fullName evidence="7">ABC3 transporter permease C-terminal domain-containing protein</fullName>
    </recommendedName>
</protein>
<accession>A0A5J4SS50</accession>
<comment type="caution">
    <text evidence="8">The sequence shown here is derived from an EMBL/GenBank/DDBJ whole genome shotgun (WGS) entry which is preliminary data.</text>
</comment>
<evidence type="ECO:0000256" key="4">
    <source>
        <dbReference type="ARBA" id="ARBA00022989"/>
    </source>
</evidence>
<dbReference type="InterPro" id="IPR003838">
    <property type="entry name" value="ABC3_permease_C"/>
</dbReference>
<evidence type="ECO:0000256" key="5">
    <source>
        <dbReference type="ARBA" id="ARBA00023136"/>
    </source>
</evidence>
<keyword evidence="2" id="KW-1003">Cell membrane</keyword>
<feature type="transmembrane region" description="Helical" evidence="6">
    <location>
        <begin position="459"/>
        <end position="480"/>
    </location>
</feature>
<reference evidence="8" key="1">
    <citation type="submission" date="2019-03" db="EMBL/GenBank/DDBJ databases">
        <title>Single cell metagenomics reveals metabolic interactions within the superorganism composed of flagellate Streblomastix strix and complex community of Bacteroidetes bacteria on its surface.</title>
        <authorList>
            <person name="Treitli S.C."/>
            <person name="Kolisko M."/>
            <person name="Husnik F."/>
            <person name="Keeling P."/>
            <person name="Hampl V."/>
        </authorList>
    </citation>
    <scope>NUCLEOTIDE SEQUENCE</scope>
    <source>
        <strain evidence="8">STM</strain>
    </source>
</reference>
<evidence type="ECO:0000256" key="6">
    <source>
        <dbReference type="SAM" id="Phobius"/>
    </source>
</evidence>
<dbReference type="Pfam" id="PF02687">
    <property type="entry name" value="FtsX"/>
    <property type="match status" value="2"/>
</dbReference>
<keyword evidence="4 6" id="KW-1133">Transmembrane helix</keyword>
<feature type="transmembrane region" description="Helical" evidence="6">
    <location>
        <begin position="979"/>
        <end position="1000"/>
    </location>
</feature>
<feature type="transmembrane region" description="Helical" evidence="6">
    <location>
        <begin position="602"/>
        <end position="624"/>
    </location>
</feature>
<feature type="transmembrane region" description="Helical" evidence="6">
    <location>
        <begin position="560"/>
        <end position="581"/>
    </location>
</feature>
<evidence type="ECO:0000256" key="1">
    <source>
        <dbReference type="ARBA" id="ARBA00004651"/>
    </source>
</evidence>
<feature type="domain" description="ABC3 transporter permease C-terminal" evidence="7">
    <location>
        <begin position="466"/>
        <end position="586"/>
    </location>
</feature>
<feature type="transmembrane region" description="Helical" evidence="6">
    <location>
        <begin position="630"/>
        <end position="650"/>
    </location>
</feature>
<feature type="transmembrane region" description="Helical" evidence="6">
    <location>
        <begin position="514"/>
        <end position="540"/>
    </location>
</feature>
<feature type="transmembrane region" description="Helical" evidence="6">
    <location>
        <begin position="20"/>
        <end position="39"/>
    </location>
</feature>
<comment type="subcellular location">
    <subcellularLocation>
        <location evidence="1">Cell membrane</location>
        <topology evidence="1">Multi-pass membrane protein</topology>
    </subcellularLocation>
</comment>
<sequence>MNRTRLVKENTGFYFRYYKLIALAVLITVAVITGSLMVGESVRSTLVQRVNERLGDTETILFTRYAFFESSLADEALFKGGAKAALMSNGFIAHGGRLIPVMVWGMDDKDIPAGGVRLNPALASELSFSEGEDIVLRLPAAGLIPPGSLFVTDNYTTSARLTFRGVVTVAEGGNINLKNEQTLPFNLFINRSELASLLEVEGKANLLLCNRYLSEAAITSVWSPTLSGIEIRARKGFSEVVSGRVFIQDEVVKTICRTNTDANRLFSYLANEIKTDGGEIPYSFVTAMDTYKGKVLEKDEIILSDYAARRLHAGLNDSIRLTYYYTADNLKTLWVDTLWGHVAAIVPLVELVADSTLSAEFPGLSDVERCTDWDSDLPIDMSRITQEDEDYWSLYRTTPKAILPYQAVCRRWSNAYGSATAIRTSSTPNLEGLNASMFGFQLIYPRETALAAARGGVDFASLFLSLGFFIILSALLLLLVPLSEMIYQRRHELALLKALGYPDKRIVRLLQYELTPVVLAASIGGLVVGILYTWLVLLLLGSLWKGATQTGGFILFPDPTALLAGWVSGTVIALIALSAGIRRLLRTVDSGKKQAAVRPSLLNCYVAWAGIVLTLLLAGINNLLLHSPALFIGVGVLLIVTASLWGNVWFSVQRDRRPMPFNESKLIRAGLLANKKRVLLSFFTLAAGVFIVFSVGLNRKSFSDASQLINGTGGYTLWCESNIPVYHTVSTAEGRSRLALGNLPAGAEALQISRYGADDASCLNLNKVAQPTVLGVDIEAFRNSRFQILQTIYPSGVDVYEALQSAPDSVYPVLVDETVLLWTLMRKPGDTLRYETGGRTVCLQIAGTLANSVFQGNLVMDKKLFSKAWSEIAGSEIILFKVNEQETEATKQLLEQALHEYGVRVTTTAQRLQALNSVTDTYLTIFLTLGGLGLLLGVASFIIVVRKDLASRREQIQLYRSLGFPDAAIGKLLITENRIVPLFAIIVGIGGSLAGVGGGFHSISPWVWLLSAVLASGLVLCVIVFIHQSVKSYLRIH</sequence>
<dbReference type="InterPro" id="IPR051125">
    <property type="entry name" value="ABC-4/HrtB_transporter"/>
</dbReference>
<evidence type="ECO:0000313" key="8">
    <source>
        <dbReference type="EMBL" id="KAA6348241.1"/>
    </source>
</evidence>
<keyword evidence="5 6" id="KW-0472">Membrane</keyword>
<name>A0A5J4SS50_9ZZZZ</name>
<proteinExistence type="predicted"/>
<evidence type="ECO:0000256" key="3">
    <source>
        <dbReference type="ARBA" id="ARBA00022692"/>
    </source>
</evidence>
<dbReference type="EMBL" id="SNRY01000073">
    <property type="protein sequence ID" value="KAA6348241.1"/>
    <property type="molecule type" value="Genomic_DNA"/>
</dbReference>
<evidence type="ECO:0000256" key="2">
    <source>
        <dbReference type="ARBA" id="ARBA00022475"/>
    </source>
</evidence>
<feature type="domain" description="ABC3 transporter permease C-terminal" evidence="7">
    <location>
        <begin position="929"/>
        <end position="996"/>
    </location>
</feature>
<gene>
    <name evidence="8" type="ORF">EZS27_004309</name>
</gene>
<dbReference type="AlphaFoldDB" id="A0A5J4SS50"/>
<keyword evidence="3 6" id="KW-0812">Transmembrane</keyword>